<dbReference type="Pfam" id="PF25954">
    <property type="entry name" value="Beta-barrel_RND_2"/>
    <property type="match status" value="1"/>
</dbReference>
<dbReference type="EMBL" id="CP114029">
    <property type="protein sequence ID" value="WAP70247.1"/>
    <property type="molecule type" value="Genomic_DNA"/>
</dbReference>
<gene>
    <name evidence="10" type="ORF">OH818_09180</name>
</gene>
<protein>
    <submittedName>
        <fullName evidence="10">Efflux RND transporter periplasmic adaptor subunit</fullName>
    </submittedName>
</protein>
<comment type="subcellular location">
    <subcellularLocation>
        <location evidence="1">Cell envelope</location>
    </subcellularLocation>
</comment>
<dbReference type="Pfam" id="PF25967">
    <property type="entry name" value="RND-MFP_C"/>
    <property type="match status" value="1"/>
</dbReference>
<feature type="domain" description="Multidrug resistance protein MdtA-like alpha-helical hairpin" evidence="6">
    <location>
        <begin position="100"/>
        <end position="169"/>
    </location>
</feature>
<dbReference type="PANTHER" id="PTHR30469:SF15">
    <property type="entry name" value="HLYD FAMILY OF SECRETION PROTEINS"/>
    <property type="match status" value="1"/>
</dbReference>
<keyword evidence="3" id="KW-0813">Transport</keyword>
<dbReference type="Gene3D" id="2.40.420.20">
    <property type="match status" value="1"/>
</dbReference>
<dbReference type="Gene3D" id="1.10.287.470">
    <property type="entry name" value="Helix hairpin bin"/>
    <property type="match status" value="1"/>
</dbReference>
<evidence type="ECO:0000259" key="9">
    <source>
        <dbReference type="Pfam" id="PF25967"/>
    </source>
</evidence>
<sequence>MRSLLHAAGAMAMALFLSACSQSEEDQGPGPAPRPVLTTVLAASDARALGYSGTVEPRFTTQLAFRTLGRIVSRSVDVGDLVEKGESVATIDAETLNADLRSAQAQVDSAEILARNARASFERTKRLFAEKTVAQSEVDIAQQSLSSAEAQLVSAKAQLAKAQNSLSYAVLTAPFDGVITERTGDVGQVVSAGEAVMTLARTDQREAVIDVPVERAGEISAGSSFEVVLQVAPTVRADGTVREIAPQADTLTRTVRMRISLDDSQNAFRLGALITAIPAAKAGKPLIFLPPTALIEEDGKTRVWIVNAKDETVHKRDVVIERDGSGHVILVSGAEAGAEVVTAGVHSLEEGQKVSLAEGSQS</sequence>
<dbReference type="SUPFAM" id="SSF111369">
    <property type="entry name" value="HlyD-like secretion proteins"/>
    <property type="match status" value="1"/>
</dbReference>
<evidence type="ECO:0000256" key="1">
    <source>
        <dbReference type="ARBA" id="ARBA00004196"/>
    </source>
</evidence>
<reference evidence="10" key="1">
    <citation type="submission" date="2022-12" db="EMBL/GenBank/DDBJ databases">
        <title>Jiella pelagia sp. nov., isolated from phosphonate enriched culture of Northwest Pacific surface seawater.</title>
        <authorList>
            <person name="Shin D.Y."/>
            <person name="Hwang C.Y."/>
        </authorList>
    </citation>
    <scope>NUCLEOTIDE SEQUENCE</scope>
    <source>
        <strain evidence="10">HL-NP1</strain>
    </source>
</reference>
<dbReference type="NCBIfam" id="TIGR01730">
    <property type="entry name" value="RND_mfp"/>
    <property type="match status" value="1"/>
</dbReference>
<dbReference type="Pfam" id="PF25876">
    <property type="entry name" value="HH_MFP_RND"/>
    <property type="match status" value="1"/>
</dbReference>
<evidence type="ECO:0000256" key="4">
    <source>
        <dbReference type="SAM" id="Coils"/>
    </source>
</evidence>
<proteinExistence type="inferred from homology"/>
<dbReference type="InterPro" id="IPR006143">
    <property type="entry name" value="RND_pump_MFP"/>
</dbReference>
<evidence type="ECO:0000256" key="5">
    <source>
        <dbReference type="SAM" id="SignalP"/>
    </source>
</evidence>
<keyword evidence="4" id="KW-0175">Coiled coil</keyword>
<accession>A0ABY7C3R9</accession>
<evidence type="ECO:0000256" key="3">
    <source>
        <dbReference type="ARBA" id="ARBA00022448"/>
    </source>
</evidence>
<dbReference type="PANTHER" id="PTHR30469">
    <property type="entry name" value="MULTIDRUG RESISTANCE PROTEIN MDTA"/>
    <property type="match status" value="1"/>
</dbReference>
<dbReference type="PROSITE" id="PS51257">
    <property type="entry name" value="PROKAR_LIPOPROTEIN"/>
    <property type="match status" value="1"/>
</dbReference>
<comment type="similarity">
    <text evidence="2">Belongs to the membrane fusion protein (MFP) (TC 8.A.1) family.</text>
</comment>
<evidence type="ECO:0000259" key="7">
    <source>
        <dbReference type="Pfam" id="PF25917"/>
    </source>
</evidence>
<dbReference type="Gene3D" id="2.40.50.100">
    <property type="match status" value="1"/>
</dbReference>
<feature type="domain" description="Multidrug resistance protein MdtA-like C-terminal permuted SH3" evidence="9">
    <location>
        <begin position="297"/>
        <end position="345"/>
    </location>
</feature>
<feature type="chain" id="PRO_5047194663" evidence="5">
    <location>
        <begin position="20"/>
        <end position="362"/>
    </location>
</feature>
<evidence type="ECO:0000259" key="8">
    <source>
        <dbReference type="Pfam" id="PF25954"/>
    </source>
</evidence>
<evidence type="ECO:0000313" key="10">
    <source>
        <dbReference type="EMBL" id="WAP70247.1"/>
    </source>
</evidence>
<organism evidence="10 11">
    <name type="scientific">Jiella pelagia</name>
    <dbReference type="NCBI Taxonomy" id="2986949"/>
    <lineage>
        <taxon>Bacteria</taxon>
        <taxon>Pseudomonadati</taxon>
        <taxon>Pseudomonadota</taxon>
        <taxon>Alphaproteobacteria</taxon>
        <taxon>Hyphomicrobiales</taxon>
        <taxon>Aurantimonadaceae</taxon>
        <taxon>Jiella</taxon>
    </lineage>
</organism>
<dbReference type="Gene3D" id="2.40.30.170">
    <property type="match status" value="1"/>
</dbReference>
<dbReference type="InterPro" id="IPR058625">
    <property type="entry name" value="MdtA-like_BSH"/>
</dbReference>
<feature type="domain" description="CusB-like beta-barrel" evidence="8">
    <location>
        <begin position="209"/>
        <end position="275"/>
    </location>
</feature>
<evidence type="ECO:0000259" key="6">
    <source>
        <dbReference type="Pfam" id="PF25876"/>
    </source>
</evidence>
<dbReference type="Pfam" id="PF25917">
    <property type="entry name" value="BSH_RND"/>
    <property type="match status" value="1"/>
</dbReference>
<name>A0ABY7C3R9_9HYPH</name>
<keyword evidence="11" id="KW-1185">Reference proteome</keyword>
<feature type="coiled-coil region" evidence="4">
    <location>
        <begin position="93"/>
        <end position="165"/>
    </location>
</feature>
<keyword evidence="5" id="KW-0732">Signal</keyword>
<dbReference type="InterPro" id="IPR058627">
    <property type="entry name" value="MdtA-like_C"/>
</dbReference>
<dbReference type="Proteomes" id="UP001164020">
    <property type="component" value="Chromosome"/>
</dbReference>
<dbReference type="InterPro" id="IPR058624">
    <property type="entry name" value="MdtA-like_HH"/>
</dbReference>
<dbReference type="InterPro" id="IPR058792">
    <property type="entry name" value="Beta-barrel_RND_2"/>
</dbReference>
<feature type="domain" description="Multidrug resistance protein MdtA-like barrel-sandwich hybrid" evidence="7">
    <location>
        <begin position="68"/>
        <end position="196"/>
    </location>
</feature>
<feature type="signal peptide" evidence="5">
    <location>
        <begin position="1"/>
        <end position="19"/>
    </location>
</feature>
<dbReference type="RefSeq" id="WP_268882717.1">
    <property type="nucleotide sequence ID" value="NZ_CP114029.1"/>
</dbReference>
<evidence type="ECO:0000256" key="2">
    <source>
        <dbReference type="ARBA" id="ARBA00009477"/>
    </source>
</evidence>
<evidence type="ECO:0000313" key="11">
    <source>
        <dbReference type="Proteomes" id="UP001164020"/>
    </source>
</evidence>